<organism evidence="3 4">
    <name type="scientific">Staphylococcus hsinchuensis</name>
    <dbReference type="NCBI Taxonomy" id="3051183"/>
    <lineage>
        <taxon>Bacteria</taxon>
        <taxon>Bacillati</taxon>
        <taxon>Bacillota</taxon>
        <taxon>Bacilli</taxon>
        <taxon>Bacillales</taxon>
        <taxon>Staphylococcaceae</taxon>
        <taxon>Staphylococcus</taxon>
    </lineage>
</organism>
<proteinExistence type="predicted"/>
<evidence type="ECO:0000259" key="2">
    <source>
        <dbReference type="Pfam" id="PF09524"/>
    </source>
</evidence>
<dbReference type="Proteomes" id="UP001436297">
    <property type="component" value="Chromosome"/>
</dbReference>
<feature type="domain" description="Phage conserved hypothetical protein C-terminal" evidence="2">
    <location>
        <begin position="166"/>
        <end position="238"/>
    </location>
</feature>
<accession>A0ABZ3EA27</accession>
<gene>
    <name evidence="3" type="ORF">QQM35_05880</name>
</gene>
<protein>
    <submittedName>
        <fullName evidence="3">Conserved phage C-terminal domain-containing protein</fullName>
    </submittedName>
</protein>
<feature type="region of interest" description="Disordered" evidence="1">
    <location>
        <begin position="240"/>
        <end position="266"/>
    </location>
</feature>
<evidence type="ECO:0000256" key="1">
    <source>
        <dbReference type="SAM" id="MobiDB-lite"/>
    </source>
</evidence>
<dbReference type="RefSeq" id="WP_342610237.1">
    <property type="nucleotide sequence ID" value="NZ_CP128355.1"/>
</dbReference>
<dbReference type="NCBIfam" id="TIGR02220">
    <property type="entry name" value="phg_TIGR02220"/>
    <property type="match status" value="1"/>
</dbReference>
<dbReference type="Pfam" id="PF09524">
    <property type="entry name" value="Phg_2220_C"/>
    <property type="match status" value="1"/>
</dbReference>
<evidence type="ECO:0000313" key="4">
    <source>
        <dbReference type="Proteomes" id="UP001436297"/>
    </source>
</evidence>
<reference evidence="3 4" key="1">
    <citation type="journal article" date="2024" name="Pathogens">
        <title>Staphylococcus hsinchuensis sp. nov., Isolated from Soymilk.</title>
        <authorList>
            <person name="Wang Y.T."/>
            <person name="Lin Y.C."/>
            <person name="Hsieh Y.H."/>
            <person name="Lin Y.T."/>
            <person name="Hamada M."/>
            <person name="Chen C.C."/>
            <person name="Liou J.S."/>
            <person name="Lee A.Y."/>
            <person name="Zhang W.L."/>
            <person name="Chen Y.T."/>
            <person name="Huang C.H."/>
        </authorList>
    </citation>
    <scope>NUCLEOTIDE SEQUENCE [LARGE SCALE GENOMIC DNA]</scope>
    <source>
        <strain evidence="3 4">H164</strain>
    </source>
</reference>
<sequence length="266" mass="30889">MNNRDYISSIITQFSGQNNIIPIPAIYLKITEDYPTAALLNQLIYWSDRTSRKDDYFYKSYKEWEDEIYLSKYQVMRSIKKLKSMGIVETALKKANGAPTVHYKVDSEVTSQWIVKFLNNGKSTNLTMDSKETQQSLTEITTENTTEITNNNILSGNPTTYPYKEVIEYLNKQTGKQFRSTTKKNQSLIKARVNEGFTLDDFKKVIDNMTNQWLNDNKMSKYLRPETLFGTKFEGYLNQESNTQPNNPYANAFENAQPLDMENLPF</sequence>
<keyword evidence="4" id="KW-1185">Reference proteome</keyword>
<feature type="compositionally biased region" description="Polar residues" evidence="1">
    <location>
        <begin position="240"/>
        <end position="249"/>
    </location>
</feature>
<dbReference type="EMBL" id="CP128355">
    <property type="protein sequence ID" value="XAF69603.1"/>
    <property type="molecule type" value="Genomic_DNA"/>
</dbReference>
<dbReference type="InterPro" id="IPR011741">
    <property type="entry name" value="Phg_2220_C"/>
</dbReference>
<name>A0ABZ3EA27_9STAP</name>
<evidence type="ECO:0000313" key="3">
    <source>
        <dbReference type="EMBL" id="XAF69603.1"/>
    </source>
</evidence>